<feature type="compositionally biased region" description="Basic and acidic residues" evidence="1">
    <location>
        <begin position="212"/>
        <end position="224"/>
    </location>
</feature>
<reference evidence="5" key="1">
    <citation type="submission" date="2025-08" db="UniProtKB">
        <authorList>
            <consortium name="RefSeq"/>
        </authorList>
    </citation>
    <scope>IDENTIFICATION</scope>
    <source>
        <tissue evidence="5">Whole sample</tissue>
    </source>
</reference>
<keyword evidence="4" id="KW-1185">Reference proteome</keyword>
<dbReference type="Proteomes" id="UP000694844">
    <property type="component" value="Chromosome 7"/>
</dbReference>
<feature type="chain" id="PRO_5034128665" evidence="3">
    <location>
        <begin position="19"/>
        <end position="328"/>
    </location>
</feature>
<feature type="signal peptide" evidence="3">
    <location>
        <begin position="1"/>
        <end position="18"/>
    </location>
</feature>
<sequence length="328" mass="36032">MNVIRFVVAFWLLTVVNAATFLNIDASNCDGPQKTVIDDAGNKPNITSHCNCTIQSNFSGKLVIVSDNICSPGFYVFDDNGKFNETICDHNRASFEKNVNKDDKLKLVLINKSLSQSGNTGDIVRIYANRVGSGLFSVTCGAASDSVTRTTRPTFVTGTNEDIYAVVAGCIVVVAIIIFVLICKRRKNRARNTSNEEKNEARTYNNATNGIERPENVDPSKQHLPDNPLYQSYQENDDAGYSTCKNENIGHTEKLPDNTLYNSYQASGSKEDSKQNNGKDAGTLPIQDGNDVYAQPNKLAKVSNANQDDSNESQNENVYAQVNKTKES</sequence>
<feature type="compositionally biased region" description="Polar residues" evidence="1">
    <location>
        <begin position="303"/>
        <end position="328"/>
    </location>
</feature>
<accession>A0A8B8AUE7</accession>
<name>A0A8B8AUE7_CRAVI</name>
<dbReference type="AlphaFoldDB" id="A0A8B8AUE7"/>
<dbReference type="KEGG" id="cvn:111104929"/>
<dbReference type="OrthoDB" id="6217028at2759"/>
<organism evidence="4 5">
    <name type="scientific">Crassostrea virginica</name>
    <name type="common">Eastern oyster</name>
    <dbReference type="NCBI Taxonomy" id="6565"/>
    <lineage>
        <taxon>Eukaryota</taxon>
        <taxon>Metazoa</taxon>
        <taxon>Spiralia</taxon>
        <taxon>Lophotrochozoa</taxon>
        <taxon>Mollusca</taxon>
        <taxon>Bivalvia</taxon>
        <taxon>Autobranchia</taxon>
        <taxon>Pteriomorphia</taxon>
        <taxon>Ostreida</taxon>
        <taxon>Ostreoidea</taxon>
        <taxon>Ostreidae</taxon>
        <taxon>Crassostrea</taxon>
    </lineage>
</organism>
<feature type="compositionally biased region" description="Polar residues" evidence="1">
    <location>
        <begin position="259"/>
        <end position="268"/>
    </location>
</feature>
<evidence type="ECO:0000256" key="3">
    <source>
        <dbReference type="SAM" id="SignalP"/>
    </source>
</evidence>
<dbReference type="RefSeq" id="XP_022294810.1">
    <property type="nucleotide sequence ID" value="XM_022439102.1"/>
</dbReference>
<dbReference type="GeneID" id="111104929"/>
<gene>
    <name evidence="5" type="primary">LOC111104929</name>
</gene>
<keyword evidence="2" id="KW-0472">Membrane</keyword>
<keyword evidence="2" id="KW-0812">Transmembrane</keyword>
<protein>
    <submittedName>
        <fullName evidence="5">Uncharacterized protein LOC111104929</fullName>
    </submittedName>
</protein>
<feature type="transmembrane region" description="Helical" evidence="2">
    <location>
        <begin position="163"/>
        <end position="183"/>
    </location>
</feature>
<evidence type="ECO:0000256" key="1">
    <source>
        <dbReference type="SAM" id="MobiDB-lite"/>
    </source>
</evidence>
<evidence type="ECO:0000313" key="5">
    <source>
        <dbReference type="RefSeq" id="XP_022294810.1"/>
    </source>
</evidence>
<keyword evidence="2" id="KW-1133">Transmembrane helix</keyword>
<evidence type="ECO:0000313" key="4">
    <source>
        <dbReference type="Proteomes" id="UP000694844"/>
    </source>
</evidence>
<proteinExistence type="predicted"/>
<evidence type="ECO:0000256" key="2">
    <source>
        <dbReference type="SAM" id="Phobius"/>
    </source>
</evidence>
<feature type="region of interest" description="Disordered" evidence="1">
    <location>
        <begin position="190"/>
        <end position="328"/>
    </location>
</feature>
<keyword evidence="3" id="KW-0732">Signal</keyword>